<proteinExistence type="predicted"/>
<keyword evidence="2" id="KW-1185">Reference proteome</keyword>
<dbReference type="GO" id="GO:0000287">
    <property type="term" value="F:magnesium ion binding"/>
    <property type="evidence" value="ECO:0007669"/>
    <property type="project" value="TreeGrafter"/>
</dbReference>
<dbReference type="SFLD" id="SFLDG01144">
    <property type="entry name" value="C2.B.4:_PGP_Like"/>
    <property type="match status" value="1"/>
</dbReference>
<dbReference type="Gene3D" id="3.40.50.1000">
    <property type="entry name" value="HAD superfamily/HAD-like"/>
    <property type="match status" value="1"/>
</dbReference>
<dbReference type="Pfam" id="PF08282">
    <property type="entry name" value="Hydrolase_3"/>
    <property type="match status" value="1"/>
</dbReference>
<dbReference type="RefSeq" id="WP_084574793.1">
    <property type="nucleotide sequence ID" value="NZ_CP155572.1"/>
</dbReference>
<protein>
    <recommendedName>
        <fullName evidence="3">Cof subfamily of IIB subfamily of haloacid dehalogenase superfamily/HAD-superfamily hydrolase, subfamily IIB</fullName>
    </recommendedName>
</protein>
<reference evidence="1 2" key="1">
    <citation type="submission" date="2017-04" db="EMBL/GenBank/DDBJ databases">
        <authorList>
            <person name="Afonso C.L."/>
            <person name="Miller P.J."/>
            <person name="Scott M.A."/>
            <person name="Spackman E."/>
            <person name="Goraichik I."/>
            <person name="Dimitrov K.M."/>
            <person name="Suarez D.L."/>
            <person name="Swayne D.E."/>
        </authorList>
    </citation>
    <scope>NUCLEOTIDE SEQUENCE [LARGE SCALE GENOMIC DNA]</scope>
    <source>
        <strain evidence="1 2">DSM 5090</strain>
    </source>
</reference>
<dbReference type="SFLD" id="SFLDS00003">
    <property type="entry name" value="Haloacid_Dehalogenase"/>
    <property type="match status" value="1"/>
</dbReference>
<dbReference type="PANTHER" id="PTHR10000:SF55">
    <property type="entry name" value="5-AMINO-6-(5-PHOSPHO-D-RIBITYLAMINO)URACIL PHOSPHATASE YCSE"/>
    <property type="match status" value="1"/>
</dbReference>
<gene>
    <name evidence="1" type="ORF">SAMN04488500_104135</name>
</gene>
<dbReference type="GO" id="GO:0005829">
    <property type="term" value="C:cytosol"/>
    <property type="evidence" value="ECO:0007669"/>
    <property type="project" value="TreeGrafter"/>
</dbReference>
<dbReference type="SFLD" id="SFLDG01140">
    <property type="entry name" value="C2.B:_Phosphomannomutase_and_P"/>
    <property type="match status" value="1"/>
</dbReference>
<dbReference type="CDD" id="cd07516">
    <property type="entry name" value="HAD_Pase"/>
    <property type="match status" value="1"/>
</dbReference>
<dbReference type="Proteomes" id="UP000192738">
    <property type="component" value="Unassembled WGS sequence"/>
</dbReference>
<sequence length="299" mass="33238">MSGRMYYLCEVVSLKLIAIDLDGTLLGRQDQISRKNATAIKRAQALGVEVAIATGRTYREAVDFCRQAGITAHVISSNGALVHSQAGRKLLAVTIDKQTTAHIVSWLEENRYYYEVSAEGAIWSPEYGRQWLEQEIQQFEQSNPLQDLSQLRSEAGKIYRSIKLVDRYQQILEKNDSYYKVYVFAANAMRVKAGYAKFGDSEDLTVVSSMDHNFELMNRAASKGNGLKTLAETLGISVDRAVAIGDSYNDVSMFEAAGFSVAMGNARADIKKNCNMVTDTNENHGVANAVEHLMQLYYG</sequence>
<name>A0A1W1ZS93_9FIRM</name>
<dbReference type="STRING" id="112901.SAMN04488500_104135"/>
<dbReference type="NCBIfam" id="TIGR01484">
    <property type="entry name" value="HAD-SF-IIB"/>
    <property type="match status" value="1"/>
</dbReference>
<dbReference type="AlphaFoldDB" id="A0A1W1ZS93"/>
<dbReference type="PANTHER" id="PTHR10000">
    <property type="entry name" value="PHOSPHOSERINE PHOSPHATASE"/>
    <property type="match status" value="1"/>
</dbReference>
<dbReference type="PROSITE" id="PS01229">
    <property type="entry name" value="COF_2"/>
    <property type="match status" value="1"/>
</dbReference>
<dbReference type="GO" id="GO:0016791">
    <property type="term" value="F:phosphatase activity"/>
    <property type="evidence" value="ECO:0007669"/>
    <property type="project" value="TreeGrafter"/>
</dbReference>
<dbReference type="InterPro" id="IPR023214">
    <property type="entry name" value="HAD_sf"/>
</dbReference>
<dbReference type="EMBL" id="FWXI01000004">
    <property type="protein sequence ID" value="SMC50928.1"/>
    <property type="molecule type" value="Genomic_DNA"/>
</dbReference>
<organism evidence="1 2">
    <name type="scientific">Sporomusa malonica</name>
    <dbReference type="NCBI Taxonomy" id="112901"/>
    <lineage>
        <taxon>Bacteria</taxon>
        <taxon>Bacillati</taxon>
        <taxon>Bacillota</taxon>
        <taxon>Negativicutes</taxon>
        <taxon>Selenomonadales</taxon>
        <taxon>Sporomusaceae</taxon>
        <taxon>Sporomusa</taxon>
    </lineage>
</organism>
<evidence type="ECO:0000313" key="2">
    <source>
        <dbReference type="Proteomes" id="UP000192738"/>
    </source>
</evidence>
<dbReference type="OrthoDB" id="9810101at2"/>
<dbReference type="InterPro" id="IPR006379">
    <property type="entry name" value="HAD-SF_hydro_IIB"/>
</dbReference>
<dbReference type="NCBIfam" id="TIGR00099">
    <property type="entry name" value="Cof-subfamily"/>
    <property type="match status" value="1"/>
</dbReference>
<dbReference type="InterPro" id="IPR036412">
    <property type="entry name" value="HAD-like_sf"/>
</dbReference>
<evidence type="ECO:0000313" key="1">
    <source>
        <dbReference type="EMBL" id="SMC50928.1"/>
    </source>
</evidence>
<dbReference type="Gene3D" id="3.30.1240.10">
    <property type="match status" value="1"/>
</dbReference>
<evidence type="ECO:0008006" key="3">
    <source>
        <dbReference type="Google" id="ProtNLM"/>
    </source>
</evidence>
<dbReference type="SUPFAM" id="SSF56784">
    <property type="entry name" value="HAD-like"/>
    <property type="match status" value="1"/>
</dbReference>
<accession>A0A1W1ZS93</accession>
<dbReference type="InterPro" id="IPR000150">
    <property type="entry name" value="Cof"/>
</dbReference>